<dbReference type="Pfam" id="PF06790">
    <property type="entry name" value="UPF0259"/>
    <property type="match status" value="1"/>
</dbReference>
<evidence type="ECO:0000313" key="2">
    <source>
        <dbReference type="EMBL" id="OGG67575.1"/>
    </source>
</evidence>
<reference evidence="2 3" key="1">
    <citation type="journal article" date="2016" name="Nat. Commun.">
        <title>Thousands of microbial genomes shed light on interconnected biogeochemical processes in an aquifer system.</title>
        <authorList>
            <person name="Anantharaman K."/>
            <person name="Brown C.T."/>
            <person name="Hug L.A."/>
            <person name="Sharon I."/>
            <person name="Castelle C.J."/>
            <person name="Probst A.J."/>
            <person name="Thomas B.C."/>
            <person name="Singh A."/>
            <person name="Wilkins M.J."/>
            <person name="Karaoz U."/>
            <person name="Brodie E.L."/>
            <person name="Williams K.H."/>
            <person name="Hubbard S.S."/>
            <person name="Banfield J.F."/>
        </authorList>
    </citation>
    <scope>NUCLEOTIDE SEQUENCE [LARGE SCALE GENOMIC DNA]</scope>
</reference>
<dbReference type="PANTHER" id="PTHR40076:SF1">
    <property type="entry name" value="MEMBRANE PROTEIN"/>
    <property type="match status" value="1"/>
</dbReference>
<feature type="transmembrane region" description="Helical" evidence="1">
    <location>
        <begin position="21"/>
        <end position="45"/>
    </location>
</feature>
<dbReference type="AlphaFoldDB" id="A0A1F6E1I8"/>
<keyword evidence="1" id="KW-1133">Transmembrane helix</keyword>
<evidence type="ECO:0000313" key="3">
    <source>
        <dbReference type="Proteomes" id="UP000178572"/>
    </source>
</evidence>
<keyword evidence="1" id="KW-0472">Membrane</keyword>
<evidence type="ECO:0008006" key="4">
    <source>
        <dbReference type="Google" id="ProtNLM"/>
    </source>
</evidence>
<dbReference type="Proteomes" id="UP000178572">
    <property type="component" value="Unassembled WGS sequence"/>
</dbReference>
<sequence length="211" mass="22916">MDSFSAIGCIRFGWRTFKRRGWFLVGMTALMIVVSWAIVALGGSLGERGGGALLGDAVNIGLSTILTMGFTAVMIRAHDALESAEVSDLWHPRPFWKFLAAEILTGLIVLVGLILLVIPGVILMLMYLFVPYLVIDKELRPIEALKESARITRGFRLELLLLFLIAFVLNVFGALALLAGLLVSIPVTTLALVHAYRVLELKAKGAVPATV</sequence>
<dbReference type="PANTHER" id="PTHR40076">
    <property type="entry name" value="MEMBRANE PROTEIN-RELATED"/>
    <property type="match status" value="1"/>
</dbReference>
<protein>
    <recommendedName>
        <fullName evidence="4">Glycerophosphoryl diester phosphodiesterase membrane domain-containing protein</fullName>
    </recommendedName>
</protein>
<dbReference type="STRING" id="1798500.A3C21_03805"/>
<feature type="transmembrane region" description="Helical" evidence="1">
    <location>
        <begin position="160"/>
        <end position="193"/>
    </location>
</feature>
<dbReference type="EMBL" id="MFLN01000004">
    <property type="protein sequence ID" value="OGG67575.1"/>
    <property type="molecule type" value="Genomic_DNA"/>
</dbReference>
<keyword evidence="1" id="KW-0812">Transmembrane</keyword>
<feature type="transmembrane region" description="Helical" evidence="1">
    <location>
        <begin position="57"/>
        <end position="77"/>
    </location>
</feature>
<organism evidence="2 3">
    <name type="scientific">Candidatus Kaiserbacteria bacterium RIFCSPHIGHO2_02_FULL_59_21</name>
    <dbReference type="NCBI Taxonomy" id="1798500"/>
    <lineage>
        <taxon>Bacteria</taxon>
        <taxon>Candidatus Kaiseribacteriota</taxon>
    </lineage>
</organism>
<name>A0A1F6E1I8_9BACT</name>
<dbReference type="InterPro" id="IPR010380">
    <property type="entry name" value="DUF975"/>
</dbReference>
<comment type="caution">
    <text evidence="2">The sequence shown here is derived from an EMBL/GenBank/DDBJ whole genome shotgun (WGS) entry which is preliminary data.</text>
</comment>
<evidence type="ECO:0000256" key="1">
    <source>
        <dbReference type="SAM" id="Phobius"/>
    </source>
</evidence>
<accession>A0A1F6E1I8</accession>
<gene>
    <name evidence="2" type="ORF">A3C21_03805</name>
</gene>
<feature type="transmembrane region" description="Helical" evidence="1">
    <location>
        <begin position="98"/>
        <end position="130"/>
    </location>
</feature>
<proteinExistence type="predicted"/>